<dbReference type="RefSeq" id="WP_057799883.1">
    <property type="nucleotide sequence ID" value="NZ_AZFM01000042.1"/>
</dbReference>
<evidence type="ECO:0000313" key="2">
    <source>
        <dbReference type="EMBL" id="KRL88708.1"/>
    </source>
</evidence>
<sequence>MSIIQYGQNIYKEIGNYISSKRITTFNDWQLTQFTLKKKKKKYYLFVEIETGITVVTSRIDKDEFQANLVKVVSTFNYLTFQQKNDVLDTNLTNGFTLVHNDFINSDLTNYMLDYIKNNSRNLEKKIQSQLRDTKKNDENIVLSLLLMNLSKEHSAKIIETIAWKANKLFPVKTKHPRANVKYWDLKAEFMDPNHWARYENHDISNNEKVSNEIRQNNDKIIDQYLRNPKENFQGVGIDLKEQLVDFVNNYLFTRELRFVNSNLGDLNYYIWCCIYYGIEANGTFSAEQKKLATANVLTLFYDFYRFLSRVGLITKADLKRVDDICQEQFEIYTDNYSPSEDIDEDTVKEISKKIMNDPEKYSRIANDPDTPDQLKVLINSILELLDVIPDFTKYMKSKDKKNAGNENQKRNHAVYEIRTKLKGFRPSIWRRFIISGNSSVETLMQAILLMFNVGWGHLYDLYNPKDDVHYENQEENDSDMVLSYNSADSEKTKISVFDEGDKLTLTYDYGDNWEFEVHIKKVSYNIAIPKNPQILSGKGYSIIEDIGGVWSLQEYYDTPENKLDPDLLEEEGGSKTDLDEFDKDGLNELLKHPPYSYDYF</sequence>
<keyword evidence="3" id="KW-1185">Reference proteome</keyword>
<name>A0A0R1U7T1_9LACO</name>
<dbReference type="Proteomes" id="UP000051036">
    <property type="component" value="Unassembled WGS sequence"/>
</dbReference>
<protein>
    <submittedName>
        <fullName evidence="2">Plasmid pRiA4b ORF-3 family protein</fullName>
    </submittedName>
</protein>
<dbReference type="STRING" id="1423763.FC46_GL001411"/>
<evidence type="ECO:0000259" key="1">
    <source>
        <dbReference type="Pfam" id="PF07929"/>
    </source>
</evidence>
<proteinExistence type="predicted"/>
<accession>A0A0R1U7T1</accession>
<dbReference type="InterPro" id="IPR012912">
    <property type="entry name" value="Plasmid_pRiA4b_Orf3-like"/>
</dbReference>
<feature type="domain" description="Plasmid pRiA4b Orf3-like" evidence="1">
    <location>
        <begin position="415"/>
        <end position="583"/>
    </location>
</feature>
<reference evidence="2 3" key="1">
    <citation type="journal article" date="2015" name="Genome Announc.">
        <title>Expanding the biotechnology potential of lactobacilli through comparative genomics of 213 strains and associated genera.</title>
        <authorList>
            <person name="Sun Z."/>
            <person name="Harris H.M."/>
            <person name="McCann A."/>
            <person name="Guo C."/>
            <person name="Argimon S."/>
            <person name="Zhang W."/>
            <person name="Yang X."/>
            <person name="Jeffery I.B."/>
            <person name="Cooney J.C."/>
            <person name="Kagawa T.F."/>
            <person name="Liu W."/>
            <person name="Song Y."/>
            <person name="Salvetti E."/>
            <person name="Wrobel A."/>
            <person name="Rasinkangas P."/>
            <person name="Parkhill J."/>
            <person name="Rea M.C."/>
            <person name="O'Sullivan O."/>
            <person name="Ritari J."/>
            <person name="Douillard F.P."/>
            <person name="Paul Ross R."/>
            <person name="Yang R."/>
            <person name="Briner A.E."/>
            <person name="Felis G.E."/>
            <person name="de Vos W.M."/>
            <person name="Barrangou R."/>
            <person name="Klaenhammer T.R."/>
            <person name="Caufield P.W."/>
            <person name="Cui Y."/>
            <person name="Zhang H."/>
            <person name="O'Toole P.W."/>
        </authorList>
    </citation>
    <scope>NUCLEOTIDE SEQUENCE [LARGE SCALE GENOMIC DNA]</scope>
    <source>
        <strain evidence="2 3">DSM 16043</strain>
    </source>
</reference>
<dbReference type="SUPFAM" id="SSF159941">
    <property type="entry name" value="MM3350-like"/>
    <property type="match status" value="1"/>
</dbReference>
<comment type="caution">
    <text evidence="2">The sequence shown here is derived from an EMBL/GenBank/DDBJ whole genome shotgun (WGS) entry which is preliminary data.</text>
</comment>
<dbReference type="PATRIC" id="fig|1423763.3.peg.1431"/>
<organism evidence="2 3">
    <name type="scientific">Lactobacillus kalixensis DSM 16043</name>
    <dbReference type="NCBI Taxonomy" id="1423763"/>
    <lineage>
        <taxon>Bacteria</taxon>
        <taxon>Bacillati</taxon>
        <taxon>Bacillota</taxon>
        <taxon>Bacilli</taxon>
        <taxon>Lactobacillales</taxon>
        <taxon>Lactobacillaceae</taxon>
        <taxon>Lactobacillus</taxon>
    </lineage>
</organism>
<evidence type="ECO:0000313" key="3">
    <source>
        <dbReference type="Proteomes" id="UP000051036"/>
    </source>
</evidence>
<dbReference type="EMBL" id="AZFM01000042">
    <property type="protein sequence ID" value="KRL88708.1"/>
    <property type="molecule type" value="Genomic_DNA"/>
</dbReference>
<dbReference type="Gene3D" id="3.10.290.30">
    <property type="entry name" value="MM3350-like"/>
    <property type="match status" value="1"/>
</dbReference>
<dbReference type="AlphaFoldDB" id="A0A0R1U7T1"/>
<dbReference type="InterPro" id="IPR024047">
    <property type="entry name" value="MM3350-like_sf"/>
</dbReference>
<dbReference type="PANTHER" id="PTHR41878">
    <property type="entry name" value="LEXA REPRESSOR-RELATED"/>
    <property type="match status" value="1"/>
</dbReference>
<dbReference type="Pfam" id="PF07929">
    <property type="entry name" value="PRiA4_ORF3"/>
    <property type="match status" value="1"/>
</dbReference>
<gene>
    <name evidence="2" type="ORF">FC46_GL001411</name>
</gene>
<dbReference type="OrthoDB" id="2329349at2"/>
<dbReference type="PANTHER" id="PTHR41878:SF1">
    <property type="entry name" value="TNPR PROTEIN"/>
    <property type="match status" value="1"/>
</dbReference>